<dbReference type="Proteomes" id="UP000053664">
    <property type="component" value="Unassembled WGS sequence"/>
</dbReference>
<dbReference type="EMBL" id="KE361641">
    <property type="protein sequence ID" value="EPQ27037.1"/>
    <property type="molecule type" value="Genomic_DNA"/>
</dbReference>
<protein>
    <recommendedName>
        <fullName evidence="3">J domain-containing protein</fullName>
    </recommendedName>
</protein>
<dbReference type="GeneID" id="19319414"/>
<feature type="repeat" description="TPR" evidence="1">
    <location>
        <begin position="51"/>
        <end position="84"/>
    </location>
</feature>
<accession>A0A061H2T8</accession>
<dbReference type="InterPro" id="IPR011990">
    <property type="entry name" value="TPR-like_helical_dom_sf"/>
</dbReference>
<dbReference type="PRINTS" id="PR00625">
    <property type="entry name" value="JDOMAIN"/>
</dbReference>
<dbReference type="InterPro" id="IPR019734">
    <property type="entry name" value="TPR_rpt"/>
</dbReference>
<dbReference type="SUPFAM" id="SSF46565">
    <property type="entry name" value="Chaperone J-domain"/>
    <property type="match status" value="1"/>
</dbReference>
<dbReference type="Pfam" id="PF13414">
    <property type="entry name" value="TPR_11"/>
    <property type="match status" value="1"/>
</dbReference>
<feature type="repeat" description="TPR" evidence="1">
    <location>
        <begin position="379"/>
        <end position="412"/>
    </location>
</feature>
<dbReference type="eggNOG" id="KOG0550">
    <property type="taxonomic scope" value="Eukaryota"/>
</dbReference>
<feature type="repeat" description="TPR" evidence="1">
    <location>
        <begin position="300"/>
        <end position="333"/>
    </location>
</feature>
<dbReference type="Gene3D" id="1.25.40.10">
    <property type="entry name" value="Tetratricopeptide repeat domain"/>
    <property type="match status" value="1"/>
</dbReference>
<dbReference type="Gene3D" id="1.10.287.110">
    <property type="entry name" value="DnaJ domain"/>
    <property type="match status" value="1"/>
</dbReference>
<dbReference type="SMART" id="SM00028">
    <property type="entry name" value="TPR"/>
    <property type="match status" value="6"/>
</dbReference>
<feature type="domain" description="J" evidence="3">
    <location>
        <begin position="438"/>
        <end position="499"/>
    </location>
</feature>
<feature type="region of interest" description="Disordered" evidence="2">
    <location>
        <begin position="1"/>
        <end position="55"/>
    </location>
</feature>
<dbReference type="KEGG" id="pfp:PFL1_05321"/>
<gene>
    <name evidence="4" type="ORF">PFL1_05321</name>
</gene>
<dbReference type="InterPro" id="IPR036869">
    <property type="entry name" value="J_dom_sf"/>
</dbReference>
<dbReference type="Pfam" id="PF13432">
    <property type="entry name" value="TPR_16"/>
    <property type="match status" value="1"/>
</dbReference>
<proteinExistence type="predicted"/>
<dbReference type="PANTHER" id="PTHR44200">
    <property type="entry name" value="DNAJ HOMOLOG SUBFAMILY C MEMBER 7"/>
    <property type="match status" value="1"/>
</dbReference>
<dbReference type="PANTHER" id="PTHR44200:SF1">
    <property type="entry name" value="DNAJ HOMOLOG SUBFAMILY C MEMBER 7"/>
    <property type="match status" value="1"/>
</dbReference>
<dbReference type="SUPFAM" id="SSF48452">
    <property type="entry name" value="TPR-like"/>
    <property type="match status" value="2"/>
</dbReference>
<organism evidence="4 5">
    <name type="scientific">Pseudozyma flocculosa PF-1</name>
    <dbReference type="NCBI Taxonomy" id="1277687"/>
    <lineage>
        <taxon>Eukaryota</taxon>
        <taxon>Fungi</taxon>
        <taxon>Dikarya</taxon>
        <taxon>Basidiomycota</taxon>
        <taxon>Ustilaginomycotina</taxon>
        <taxon>Ustilaginomycetes</taxon>
        <taxon>Ustilaginales</taxon>
        <taxon>Ustilaginaceae</taxon>
        <taxon>Pseudozyma</taxon>
    </lineage>
</organism>
<reference evidence="4 5" key="1">
    <citation type="journal article" date="2013" name="Plant Cell">
        <title>The transition from a phytopathogenic smut ancestor to an anamorphic biocontrol agent deciphered by comparative whole-genome analysis.</title>
        <authorList>
            <person name="Lefebvre F."/>
            <person name="Joly D.L."/>
            <person name="Labbe C."/>
            <person name="Teichmann B."/>
            <person name="Linning R."/>
            <person name="Belzile F."/>
            <person name="Bakkeren G."/>
            <person name="Belanger R.R."/>
        </authorList>
    </citation>
    <scope>NUCLEOTIDE SEQUENCE [LARGE SCALE GENOMIC DNA]</scope>
    <source>
        <strain evidence="4 5">PF-1</strain>
    </source>
</reference>
<dbReference type="PROSITE" id="PS50076">
    <property type="entry name" value="DNAJ_2"/>
    <property type="match status" value="1"/>
</dbReference>
<dbReference type="Pfam" id="PF13176">
    <property type="entry name" value="TPR_7"/>
    <property type="match status" value="1"/>
</dbReference>
<dbReference type="InterPro" id="IPR001623">
    <property type="entry name" value="DnaJ_domain"/>
</dbReference>
<feature type="compositionally biased region" description="Low complexity" evidence="2">
    <location>
        <begin position="9"/>
        <end position="36"/>
    </location>
</feature>
<dbReference type="AlphaFoldDB" id="A0A061H2T8"/>
<dbReference type="CDD" id="cd06257">
    <property type="entry name" value="DnaJ"/>
    <property type="match status" value="1"/>
</dbReference>
<evidence type="ECO:0000313" key="4">
    <source>
        <dbReference type="EMBL" id="EPQ27037.1"/>
    </source>
</evidence>
<dbReference type="OrthoDB" id="10250354at2759"/>
<dbReference type="SMART" id="SM00271">
    <property type="entry name" value="DnaJ"/>
    <property type="match status" value="1"/>
</dbReference>
<feature type="compositionally biased region" description="Gly residues" evidence="2">
    <location>
        <begin position="568"/>
        <end position="577"/>
    </location>
</feature>
<dbReference type="Pfam" id="PF13181">
    <property type="entry name" value="TPR_8"/>
    <property type="match status" value="1"/>
</dbReference>
<keyword evidence="1" id="KW-0802">TPR repeat</keyword>
<dbReference type="RefSeq" id="XP_007881044.1">
    <property type="nucleotide sequence ID" value="XM_007882853.1"/>
</dbReference>
<name>A0A061H2T8_9BASI</name>
<dbReference type="Pfam" id="PF00226">
    <property type="entry name" value="DnaJ"/>
    <property type="match status" value="1"/>
</dbReference>
<sequence length="589" mass="62032">MSADDDVVMADAAPAASTSHAEANGNGTAANGHSAAPGKPTGSTPEQKAEAAEAKERGNVLFKSAAYGKAIDEYSRAIDLDPTEPAYLTNRAAAYMSLKMYRPALSDCRLANDLQCKQSPDGTAQPKTLVRLARCHLYLGDPQAAISVLNPIVGAGQGSSASTDEASLKTARQLVAQAQKVSDHLASFETYKASQDWTLASIALDQAQSACSLADGDVPMSWRILRATVQLHKGQLDQSNSTISDALRADSSNPEALLVRARIFLAKGDTAKSIAHCQAALRSDPELRDSRELLRKVRRLEAKKDEGNAAFKAGRNDEAVRLYTEALDMTRDDEARDGEARGFRATLYSNRGTANSKLGHHDQTIQDCTAALELDSGYIKALRTRARAYLASERYEEAVRDFTKAVEESSVSGGAEAESLKRELRGAEIDLKRSKKKDYYKILSVSKTASESEIKKAYRKESLKHHPDKGGDEEKFKLCSEAYNILSDPAKRRRYDAGADDPESEFGGGMGGGGFGGGGGVEVNLADLFAGAGGMGGMGGFPGGGMGGGGFHAGGMGGFPGAGMGGFPGGAGAGGSRRGGRPPPGFSFG</sequence>
<dbReference type="InterPro" id="IPR052758">
    <property type="entry name" value="SRC_co-chaperone"/>
</dbReference>
<dbReference type="HOGENOM" id="CLU_015935_3_0_1"/>
<evidence type="ECO:0000313" key="5">
    <source>
        <dbReference type="Proteomes" id="UP000053664"/>
    </source>
</evidence>
<evidence type="ECO:0000256" key="2">
    <source>
        <dbReference type="SAM" id="MobiDB-lite"/>
    </source>
</evidence>
<dbReference type="PROSITE" id="PS50005">
    <property type="entry name" value="TPR"/>
    <property type="match status" value="3"/>
</dbReference>
<evidence type="ECO:0000259" key="3">
    <source>
        <dbReference type="PROSITE" id="PS50076"/>
    </source>
</evidence>
<evidence type="ECO:0000256" key="1">
    <source>
        <dbReference type="PROSITE-ProRule" id="PRU00339"/>
    </source>
</evidence>
<feature type="region of interest" description="Disordered" evidence="2">
    <location>
        <begin position="568"/>
        <end position="589"/>
    </location>
</feature>